<dbReference type="RefSeq" id="WP_019922785.1">
    <property type="nucleotide sequence ID" value="NZ_CP140152.1"/>
</dbReference>
<feature type="transmembrane region" description="Helical" evidence="1">
    <location>
        <begin position="42"/>
        <end position="63"/>
    </location>
</feature>
<sequence>MRDLFFSECRRYRRPALIFFVAHLMLLVLFGRVNDPLAQAWLVQAVILGAYALGGLGFALHQIGSYRQPGRWLWLMHRPLPRSAIFGAITVASATMIALAVGVPLLLAVLGTEWFSERTVDLRHYVMVAYVVMIVIMAWLTGAAIMLGASRCAVLVVALPWVMLMHESTAIALLAMCVPCLVLMAAVVYTSFQPNRAKAPATGIATMLAALPLVLGLYLLAPGGVQFAVQLGAMTAGMHPQQMLQPPADSDSDLRLLDSRDVLRRGLQSAASGEARADRWRSELARVTPQKIMPGWIGYALPQQLSNKNMPRGKINDNQLFSFNHDTMRFDLTDLRTGVATASVGPGGPRDTTGFPAVPALTGKMMLPHAMLDIDTRTLTFATLATLPANEIFMVRPVVAVDTAYAVSNQRLIAYRTAGSQAPYQELYSVPLDGPLSDMARIDVARLSDGVLASFTGGRDRSHGAANAGRQTLVFVAADGKRHTIATREIKPDYPPLLDQIDWWMSPVLEAVTALPARILPGTASADHLAAPLMPQRSGQIWTAAVLSNLLAATGAWLWRRRALRQPGHAIGAGWLPACLVFGLPCLAAMMIMYPHRSASRAPAKATAQQVVAV</sequence>
<evidence type="ECO:0000313" key="3">
    <source>
        <dbReference type="Proteomes" id="UP001326110"/>
    </source>
</evidence>
<accession>A0ABZ0Y145</accession>
<dbReference type="GeneID" id="43164444"/>
<feature type="transmembrane region" description="Helical" evidence="1">
    <location>
        <begin position="170"/>
        <end position="189"/>
    </location>
</feature>
<keyword evidence="1" id="KW-1133">Transmembrane helix</keyword>
<feature type="transmembrane region" description="Helical" evidence="1">
    <location>
        <begin position="571"/>
        <end position="594"/>
    </location>
</feature>
<keyword evidence="3" id="KW-1185">Reference proteome</keyword>
<reference evidence="2 3" key="1">
    <citation type="submission" date="2023-11" db="EMBL/GenBank/DDBJ databases">
        <title>MicrobeMod: A computational toolkit for identifying prokaryotic methylation and restriction-modification with nanopore sequencing.</title>
        <authorList>
            <person name="Crits-Christoph A."/>
            <person name="Kang S.C."/>
            <person name="Lee H."/>
            <person name="Ostrov N."/>
        </authorList>
    </citation>
    <scope>NUCLEOTIDE SEQUENCE [LARGE SCALE GENOMIC DNA]</scope>
    <source>
        <strain evidence="2 3">ATCC 25935</strain>
    </source>
</reference>
<feature type="transmembrane region" description="Helical" evidence="1">
    <location>
        <begin position="84"/>
        <end position="110"/>
    </location>
</feature>
<keyword evidence="1" id="KW-0812">Transmembrane</keyword>
<feature type="transmembrane region" description="Helical" evidence="1">
    <location>
        <begin position="201"/>
        <end position="221"/>
    </location>
</feature>
<feature type="transmembrane region" description="Helical" evidence="1">
    <location>
        <begin position="122"/>
        <end position="140"/>
    </location>
</feature>
<dbReference type="Proteomes" id="UP001326110">
    <property type="component" value="Chromosome"/>
</dbReference>
<gene>
    <name evidence="2" type="ORF">SR858_05245</name>
</gene>
<evidence type="ECO:0000256" key="1">
    <source>
        <dbReference type="SAM" id="Phobius"/>
    </source>
</evidence>
<feature type="transmembrane region" description="Helical" evidence="1">
    <location>
        <begin position="541"/>
        <end position="559"/>
    </location>
</feature>
<dbReference type="EMBL" id="CP140152">
    <property type="protein sequence ID" value="WQH05745.1"/>
    <property type="molecule type" value="Genomic_DNA"/>
</dbReference>
<evidence type="ECO:0000313" key="2">
    <source>
        <dbReference type="EMBL" id="WQH05745.1"/>
    </source>
</evidence>
<proteinExistence type="predicted"/>
<keyword evidence="1" id="KW-0472">Membrane</keyword>
<name>A0ABZ0Y145_9BURK</name>
<evidence type="ECO:0008006" key="4">
    <source>
        <dbReference type="Google" id="ProtNLM"/>
    </source>
</evidence>
<organism evidence="2 3">
    <name type="scientific">Duganella zoogloeoides</name>
    <dbReference type="NCBI Taxonomy" id="75659"/>
    <lineage>
        <taxon>Bacteria</taxon>
        <taxon>Pseudomonadati</taxon>
        <taxon>Pseudomonadota</taxon>
        <taxon>Betaproteobacteria</taxon>
        <taxon>Burkholderiales</taxon>
        <taxon>Oxalobacteraceae</taxon>
        <taxon>Telluria group</taxon>
        <taxon>Duganella</taxon>
    </lineage>
</organism>
<protein>
    <recommendedName>
        <fullName evidence="4">ABC transporter permease</fullName>
    </recommendedName>
</protein>
<feature type="transmembrane region" description="Helical" evidence="1">
    <location>
        <begin position="12"/>
        <end position="30"/>
    </location>
</feature>